<accession>A0ABN7XRD2</accession>
<proteinExistence type="predicted"/>
<dbReference type="Proteomes" id="UP000789901">
    <property type="component" value="Unassembled WGS sequence"/>
</dbReference>
<feature type="non-terminal residue" evidence="2">
    <location>
        <position position="143"/>
    </location>
</feature>
<comment type="caution">
    <text evidence="2">The sequence shown here is derived from an EMBL/GenBank/DDBJ whole genome shotgun (WGS) entry which is preliminary data.</text>
</comment>
<dbReference type="EMBL" id="CAJVQB010161638">
    <property type="protein sequence ID" value="CAG8856599.1"/>
    <property type="molecule type" value="Genomic_DNA"/>
</dbReference>
<gene>
    <name evidence="2" type="ORF">GMARGA_LOCUS45420</name>
</gene>
<feature type="compositionally biased region" description="Polar residues" evidence="1">
    <location>
        <begin position="55"/>
        <end position="64"/>
    </location>
</feature>
<evidence type="ECO:0000256" key="1">
    <source>
        <dbReference type="SAM" id="MobiDB-lite"/>
    </source>
</evidence>
<name>A0ABN7XRD2_GIGMA</name>
<feature type="non-terminal residue" evidence="2">
    <location>
        <position position="1"/>
    </location>
</feature>
<sequence length="143" mass="16439">PPDSFCNCDLKAASGTRNAFDLTYIHEKQSTRISEYDETDLSYSSEQVLPKHQKANMQDESVGQSSDTSKSSKVSKFGRSLLHKTAWKWFEEIYIDKIWHSRCNVEMADKKPCDTKIKTADSTTALWRHLKIVHGYSKMTTQQ</sequence>
<reference evidence="2 3" key="1">
    <citation type="submission" date="2021-06" db="EMBL/GenBank/DDBJ databases">
        <authorList>
            <person name="Kallberg Y."/>
            <person name="Tangrot J."/>
            <person name="Rosling A."/>
        </authorList>
    </citation>
    <scope>NUCLEOTIDE SEQUENCE [LARGE SCALE GENOMIC DNA]</scope>
    <source>
        <strain evidence="2 3">120-4 pot B 10/14</strain>
    </source>
</reference>
<feature type="region of interest" description="Disordered" evidence="1">
    <location>
        <begin position="47"/>
        <end position="75"/>
    </location>
</feature>
<evidence type="ECO:0000313" key="2">
    <source>
        <dbReference type="EMBL" id="CAG8856599.1"/>
    </source>
</evidence>
<keyword evidence="3" id="KW-1185">Reference proteome</keyword>
<feature type="compositionally biased region" description="Low complexity" evidence="1">
    <location>
        <begin position="65"/>
        <end position="75"/>
    </location>
</feature>
<protein>
    <submittedName>
        <fullName evidence="2">4054_t:CDS:1</fullName>
    </submittedName>
</protein>
<evidence type="ECO:0000313" key="3">
    <source>
        <dbReference type="Proteomes" id="UP000789901"/>
    </source>
</evidence>
<organism evidence="2 3">
    <name type="scientific">Gigaspora margarita</name>
    <dbReference type="NCBI Taxonomy" id="4874"/>
    <lineage>
        <taxon>Eukaryota</taxon>
        <taxon>Fungi</taxon>
        <taxon>Fungi incertae sedis</taxon>
        <taxon>Mucoromycota</taxon>
        <taxon>Glomeromycotina</taxon>
        <taxon>Glomeromycetes</taxon>
        <taxon>Diversisporales</taxon>
        <taxon>Gigasporaceae</taxon>
        <taxon>Gigaspora</taxon>
    </lineage>
</organism>